<sequence>MGRTPCCDSKGIKKGPWAPEEDKLLVDYVQANGPGNWRILPKLAGLNRCGKSCRLRWTNYLRPDIKRGPFTPEEHNSILQLHAIVGNKWSMIAAQLPGRTDNEIKNYWNTHMKKQLRQDALAVAVAGEGAAAAQLARAAAASSCPAARHMAQWETARLGAEARLSLLSSSGTTTITSATASSSSSTAVAAEHAAPDIFLRLWNSEVGDSFRGAAAQQQGHGPEASAAAAGVPAQALPAELGGDDSSAASTYGTEAAADDDYRAFLDLAMEDFALLQGRLGEFSVFPQADVFADAPCCLFAPFE</sequence>
<dbReference type="SUPFAM" id="SSF46689">
    <property type="entry name" value="Homeodomain-like"/>
    <property type="match status" value="1"/>
</dbReference>
<proteinExistence type="predicted"/>
<dbReference type="InterPro" id="IPR015495">
    <property type="entry name" value="Myb_TF_plants"/>
</dbReference>
<evidence type="ECO:0000259" key="8">
    <source>
        <dbReference type="PROSITE" id="PS51294"/>
    </source>
</evidence>
<keyword evidence="10" id="KW-1185">Reference proteome</keyword>
<dbReference type="InterPro" id="IPR009057">
    <property type="entry name" value="Homeodomain-like_sf"/>
</dbReference>
<name>A0A811R166_9POAL</name>
<dbReference type="AlphaFoldDB" id="A0A811R166"/>
<feature type="domain" description="Myb-like" evidence="7">
    <location>
        <begin position="62"/>
        <end position="112"/>
    </location>
</feature>
<protein>
    <submittedName>
        <fullName evidence="9">Uncharacterized protein</fullName>
    </submittedName>
</protein>
<evidence type="ECO:0000256" key="6">
    <source>
        <dbReference type="ARBA" id="ARBA00023242"/>
    </source>
</evidence>
<organism evidence="9 10">
    <name type="scientific">Miscanthus lutarioriparius</name>
    <dbReference type="NCBI Taxonomy" id="422564"/>
    <lineage>
        <taxon>Eukaryota</taxon>
        <taxon>Viridiplantae</taxon>
        <taxon>Streptophyta</taxon>
        <taxon>Embryophyta</taxon>
        <taxon>Tracheophyta</taxon>
        <taxon>Spermatophyta</taxon>
        <taxon>Magnoliopsida</taxon>
        <taxon>Liliopsida</taxon>
        <taxon>Poales</taxon>
        <taxon>Poaceae</taxon>
        <taxon>PACMAD clade</taxon>
        <taxon>Panicoideae</taxon>
        <taxon>Andropogonodae</taxon>
        <taxon>Andropogoneae</taxon>
        <taxon>Saccharinae</taxon>
        <taxon>Miscanthus</taxon>
    </lineage>
</organism>
<evidence type="ECO:0000313" key="10">
    <source>
        <dbReference type="Proteomes" id="UP000604825"/>
    </source>
</evidence>
<evidence type="ECO:0000256" key="4">
    <source>
        <dbReference type="ARBA" id="ARBA00023125"/>
    </source>
</evidence>
<keyword evidence="2" id="KW-0677">Repeat</keyword>
<dbReference type="Proteomes" id="UP000604825">
    <property type="component" value="Unassembled WGS sequence"/>
</dbReference>
<keyword evidence="6" id="KW-0539">Nucleus</keyword>
<gene>
    <name evidence="9" type="ORF">NCGR_LOCUS46264</name>
</gene>
<accession>A0A811R166</accession>
<dbReference type="GO" id="GO:0000976">
    <property type="term" value="F:transcription cis-regulatory region binding"/>
    <property type="evidence" value="ECO:0007669"/>
    <property type="project" value="UniProtKB-ARBA"/>
</dbReference>
<dbReference type="PROSITE" id="PS50090">
    <property type="entry name" value="MYB_LIKE"/>
    <property type="match status" value="2"/>
</dbReference>
<dbReference type="PANTHER" id="PTHR10641:SF592">
    <property type="entry name" value="P-TYPE R2R3 MYB PROTEIN"/>
    <property type="match status" value="1"/>
</dbReference>
<keyword evidence="5" id="KW-0804">Transcription</keyword>
<dbReference type="FunFam" id="1.10.10.60:FF:000198">
    <property type="entry name" value="MYB transcription factor"/>
    <property type="match status" value="1"/>
</dbReference>
<evidence type="ECO:0000256" key="1">
    <source>
        <dbReference type="ARBA" id="ARBA00004123"/>
    </source>
</evidence>
<feature type="domain" description="HTH myb-type" evidence="8">
    <location>
        <begin position="62"/>
        <end position="116"/>
    </location>
</feature>
<evidence type="ECO:0000313" key="9">
    <source>
        <dbReference type="EMBL" id="CAD6262941.1"/>
    </source>
</evidence>
<dbReference type="GO" id="GO:0003700">
    <property type="term" value="F:DNA-binding transcription factor activity"/>
    <property type="evidence" value="ECO:0007669"/>
    <property type="project" value="UniProtKB-ARBA"/>
</dbReference>
<feature type="domain" description="Myb-like" evidence="7">
    <location>
        <begin position="9"/>
        <end position="61"/>
    </location>
</feature>
<dbReference type="Gene3D" id="1.10.10.60">
    <property type="entry name" value="Homeodomain-like"/>
    <property type="match status" value="2"/>
</dbReference>
<keyword evidence="4" id="KW-0238">DNA-binding</keyword>
<evidence type="ECO:0000256" key="5">
    <source>
        <dbReference type="ARBA" id="ARBA00023163"/>
    </source>
</evidence>
<evidence type="ECO:0000259" key="7">
    <source>
        <dbReference type="PROSITE" id="PS50090"/>
    </source>
</evidence>
<dbReference type="Pfam" id="PF00249">
    <property type="entry name" value="Myb_DNA-binding"/>
    <property type="match status" value="2"/>
</dbReference>
<comment type="subcellular location">
    <subcellularLocation>
        <location evidence="1">Nucleus</location>
    </subcellularLocation>
</comment>
<feature type="domain" description="HTH myb-type" evidence="8">
    <location>
        <begin position="9"/>
        <end position="61"/>
    </location>
</feature>
<dbReference type="GO" id="GO:1901141">
    <property type="term" value="P:regulation of lignin biosynthetic process"/>
    <property type="evidence" value="ECO:0007669"/>
    <property type="project" value="UniProtKB-ARBA"/>
</dbReference>
<dbReference type="GO" id="GO:0005634">
    <property type="term" value="C:nucleus"/>
    <property type="evidence" value="ECO:0007669"/>
    <property type="project" value="UniProtKB-SubCell"/>
</dbReference>
<dbReference type="EMBL" id="CAJGYO010000012">
    <property type="protein sequence ID" value="CAD6262941.1"/>
    <property type="molecule type" value="Genomic_DNA"/>
</dbReference>
<dbReference type="FunFam" id="1.10.10.60:FF:000001">
    <property type="entry name" value="MYB-related transcription factor"/>
    <property type="match status" value="1"/>
</dbReference>
<comment type="caution">
    <text evidence="9">The sequence shown here is derived from an EMBL/GenBank/DDBJ whole genome shotgun (WGS) entry which is preliminary data.</text>
</comment>
<evidence type="ECO:0000256" key="2">
    <source>
        <dbReference type="ARBA" id="ARBA00022737"/>
    </source>
</evidence>
<dbReference type="InterPro" id="IPR017930">
    <property type="entry name" value="Myb_dom"/>
</dbReference>
<dbReference type="SMART" id="SM00717">
    <property type="entry name" value="SANT"/>
    <property type="match status" value="2"/>
</dbReference>
<dbReference type="OrthoDB" id="2143914at2759"/>
<keyword evidence="3" id="KW-0805">Transcription regulation</keyword>
<dbReference type="PROSITE" id="PS51294">
    <property type="entry name" value="HTH_MYB"/>
    <property type="match status" value="2"/>
</dbReference>
<dbReference type="CDD" id="cd00167">
    <property type="entry name" value="SANT"/>
    <property type="match status" value="2"/>
</dbReference>
<dbReference type="InterPro" id="IPR001005">
    <property type="entry name" value="SANT/Myb"/>
</dbReference>
<dbReference type="PANTHER" id="PTHR10641">
    <property type="entry name" value="MYB FAMILY TRANSCRIPTION FACTOR"/>
    <property type="match status" value="1"/>
</dbReference>
<reference evidence="9" key="1">
    <citation type="submission" date="2020-10" db="EMBL/GenBank/DDBJ databases">
        <authorList>
            <person name="Han B."/>
            <person name="Lu T."/>
            <person name="Zhao Q."/>
            <person name="Huang X."/>
            <person name="Zhao Y."/>
        </authorList>
    </citation>
    <scope>NUCLEOTIDE SEQUENCE</scope>
</reference>
<evidence type="ECO:0000256" key="3">
    <source>
        <dbReference type="ARBA" id="ARBA00023015"/>
    </source>
</evidence>